<dbReference type="AlphaFoldDB" id="A0A1G6R703"/>
<name>A0A1G6R703_9ACTN</name>
<gene>
    <name evidence="1" type="ORF">SAMN05421872_105160</name>
</gene>
<dbReference type="STRING" id="1045774.SAMN05421872_105160"/>
<dbReference type="RefSeq" id="WP_244509357.1">
    <property type="nucleotide sequence ID" value="NZ_FMZM01000005.1"/>
</dbReference>
<evidence type="ECO:0008006" key="3">
    <source>
        <dbReference type="Google" id="ProtNLM"/>
    </source>
</evidence>
<organism evidence="1 2">
    <name type="scientific">Nocardioides lianchengensis</name>
    <dbReference type="NCBI Taxonomy" id="1045774"/>
    <lineage>
        <taxon>Bacteria</taxon>
        <taxon>Bacillati</taxon>
        <taxon>Actinomycetota</taxon>
        <taxon>Actinomycetes</taxon>
        <taxon>Propionibacteriales</taxon>
        <taxon>Nocardioidaceae</taxon>
        <taxon>Nocardioides</taxon>
    </lineage>
</organism>
<keyword evidence="2" id="KW-1185">Reference proteome</keyword>
<dbReference type="InterPro" id="IPR016566">
    <property type="entry name" value="UCP010219"/>
</dbReference>
<dbReference type="Pfam" id="PF11361">
    <property type="entry name" value="DUF3159"/>
    <property type="match status" value="1"/>
</dbReference>
<sequence>MTAEQQPSSAAAKPTVSVDTVEALVRAQMASALGGRRGMLEAGVPGILFTLLWLTTKELQLALVVSVAAAAVCLVLRLVQRSTVQYVLNAFFAIAIGWVFVRIAASSGGSASDQALAFFLPGILISLGYTVVMTASCLVGWPFVGFMLGSVTGDPTAWHADKQVVRLCTRLTWLFLLPGAVGVAIQGPIWLLGWSDTIDVDLAVALLGILRLGLGWALRIGSWGAMIWLLARDATPIEDQPHHGLTAD</sequence>
<dbReference type="EMBL" id="FMZM01000005">
    <property type="protein sequence ID" value="SDC99875.1"/>
    <property type="molecule type" value="Genomic_DNA"/>
</dbReference>
<evidence type="ECO:0000313" key="2">
    <source>
        <dbReference type="Proteomes" id="UP000199034"/>
    </source>
</evidence>
<reference evidence="1 2" key="1">
    <citation type="submission" date="2016-10" db="EMBL/GenBank/DDBJ databases">
        <authorList>
            <person name="de Groot N.N."/>
        </authorList>
    </citation>
    <scope>NUCLEOTIDE SEQUENCE [LARGE SCALE GENOMIC DNA]</scope>
    <source>
        <strain evidence="1 2">CGMCC 4.6858</strain>
    </source>
</reference>
<protein>
    <recommendedName>
        <fullName evidence="3">DUF3159 domain-containing protein</fullName>
    </recommendedName>
</protein>
<dbReference type="Proteomes" id="UP000199034">
    <property type="component" value="Unassembled WGS sequence"/>
</dbReference>
<accession>A0A1G6R703</accession>
<proteinExistence type="predicted"/>
<evidence type="ECO:0000313" key="1">
    <source>
        <dbReference type="EMBL" id="SDC99875.1"/>
    </source>
</evidence>